<feature type="compositionally biased region" description="Low complexity" evidence="20">
    <location>
        <begin position="35"/>
        <end position="51"/>
    </location>
</feature>
<dbReference type="Gene3D" id="3.40.50.280">
    <property type="entry name" value="Cobalamin-binding domain"/>
    <property type="match status" value="1"/>
</dbReference>
<feature type="binding site" evidence="18">
    <location>
        <position position="1016"/>
    </location>
    <ligand>
        <name>Zn(2+)</name>
        <dbReference type="ChEBI" id="CHEBI:29105"/>
    </ligand>
</feature>
<dbReference type="FunFam" id="1.10.1240.10:FF:000001">
    <property type="entry name" value="Methionine synthase"/>
    <property type="match status" value="1"/>
</dbReference>
<dbReference type="PANTHER" id="PTHR45833">
    <property type="entry name" value="METHIONINE SYNTHASE"/>
    <property type="match status" value="1"/>
</dbReference>
<evidence type="ECO:0000256" key="19">
    <source>
        <dbReference type="PROSITE-ProRule" id="PRU00346"/>
    </source>
</evidence>
<evidence type="ECO:0000256" key="18">
    <source>
        <dbReference type="PROSITE-ProRule" id="PRU00333"/>
    </source>
</evidence>
<dbReference type="InterPro" id="IPR036594">
    <property type="entry name" value="Meth_synthase_dom"/>
</dbReference>
<evidence type="ECO:0000256" key="14">
    <source>
        <dbReference type="ARBA" id="ARBA00023167"/>
    </source>
</evidence>
<keyword evidence="15" id="KW-0170">Cobalt</keyword>
<dbReference type="Pfam" id="PF02607">
    <property type="entry name" value="B12-binding_2"/>
    <property type="match status" value="1"/>
</dbReference>
<dbReference type="OrthoDB" id="261426at2759"/>
<dbReference type="PROSITE" id="PS51332">
    <property type="entry name" value="B12_BINDING"/>
    <property type="match status" value="1"/>
</dbReference>
<dbReference type="InterPro" id="IPR036589">
    <property type="entry name" value="HCY_dom_sf"/>
</dbReference>
<dbReference type="EC" id="2.1.1.13" evidence="5"/>
<evidence type="ECO:0000256" key="15">
    <source>
        <dbReference type="ARBA" id="ARBA00023285"/>
    </source>
</evidence>
<dbReference type="GO" id="GO:0050667">
    <property type="term" value="P:homocysteine metabolic process"/>
    <property type="evidence" value="ECO:0007669"/>
    <property type="project" value="TreeGrafter"/>
</dbReference>
<sequence>MNGVFPRYSMSTPLFTKVLPDMNCRVSFEDDCSQASSPTIISNNSNSSASNDYNHDNKSNDRTVVRRHSNYSAIPHQRIHRKPVPSLNVTLQPTKDGEIADTPSEITAYNQASPVHQPVQRMVEKRQRRQFQDLNVIRPIEKKTTVAANMPTSTLIPTFWYPRTGKENEPLKRNISKKIRELLQPHRTQLEEASKVQDVKDCQVSLCRSRTPRLNYDNNNPFHILRQDQENVHTRNVADNTGLQFHESDFIQIDTYASTVQQRGPLLTPAILSQKFLVRPYRKELFRLRALFIWIIQNIRPEYHQKRNDLLLLQKQQAYLMQRYQQSQCEKASLLKQKLGRIAHASEEENDVPLIDRLDAMSLLQEEAILLSAHVNESPEKVLEKRICKSAFGIAHLFVDMAISAGFKEAKVVKSEKIAPKDTIDKAEEMLPINHAWCAVKIEGEYRFIDCWLSSPFHPHNENKMEPHWFLTLPLDMAMTHFPEKKYDQHLSPSITPHAFFSLPYVRNTFFWHRMRVLKYVAHQSAKEEGEGIIYMSMKVQPNVSCFAEIEAEDGSVARGLAQCLKDDNDNRLCKIKAVMPSHQTEGWLKVYAGPKATLSNSATLPQETIQKNHYTLAMCIKVTAEKPSTGFDFVKLYTDHNEFYIQEPQCYQLYPLQNYRFIIKGTRLDYKATHHKLAIKSPGGKLHKLMYQPQDQVYEAMVKVSEADTFEYLEKTLSERIMFLDGAMGTMVQRLKLEESDFRGQEFLDWPTDLRGNNDLLTLTKPDAIYHIHRQYLEAGADMIETNTFSSTSIAQLDYGLEKYAYRLNKEGAALAKKACEDVTKETGIRRFVCGAIGPTNRTCSISPSVENPAYRNVTFDELVTAYSEQVRGLLDGGSDILLVETIFDTLNAKAAIFAIDLVFEEDNRPKVPIFISGTIVDQSGRTLSGQTGEAFVTSLNHARPVAFGLNCALGAEQMKPFVQNISRFTDAHIICYPNAGLPNAMGEYDESPEAMAKNVEPFAKEGLVTIVGGCCGTTPDHIKAVAEVCRQYSPRRKPASKQDVMLLSGLEVLRVNETTGFVNVGERCNVAGSRKFCRHILKNEYEEALAIARAQVESGAQVVDVNFDEGLLDGKAAMTKFLNMLASDPDCARVPLMVDSSNFAVIEAGLRCAQGKCIVNSISLKEGEEEFIKKAKIIKRFGAAVVVMAFDEVGQAAEADRKVEICTRSYRILVDKVGFNPYDIIFDPNILTIATGMEEHNNYAVEFIQACETIKKTLPGAKVSGGVSNLSFAFRGMDKVREAMHSVFLYYTVKVGMDMGIVNAGFLTVYDDIPKDLLQLCEDAVWNRDPDVTEKLLEYAKAHSKDAKKDEDQEEWRTWAVTERITHALVKGIMKFIVEDTEEARSDKEKYPRALNVIEGPLMTGMNVVGDLFGKGKMFLPQVIRSARVMKKAVAHLVEYIKLEKEADMALSGETEIKGNGTIVMATVKGDVHDIGKNICGVVLGCNNYRVIDLGVMVPCDKIIKTAIEEKADVIGLSGLITPSLEEMVIVAKECEKAGIKIPILIGGATTSKMHTAVKIAPQYSCPAIYVLDASRSVPVVASLLDDNLKEEFAEDIRDEYEEMREEYYEGLEERHLLSIENAREKKLKINWALSPPPNKPTFLGTKVYNNYPLEKLVDHIDWNPFFQVFQLRGRYPNRGFPKIFDDEHVGPEAKRLYDDAQEMLKTIVDKKLLTARGIVGFYPAHAAGDDILIYKDEDREEVSAVFYGLRQQAEKEVDEPYYCLSDFVAPKETGIPDYLGMFAVSTGFGCDELVEQYEKDGDDYNSIMAKALADRLAEAFAELLHEEVRKVEWGYASEEHLSSSELFSVRYQGIRPAPGYPSQPDHTEKKTMWDLGQIAEKTGITLTESLAMDPPASVSGLIFGHEQSKYFAVGKIEKDQIEDYAERKKMDVPTVEKWLGTILAYDA</sequence>
<protein>
    <recommendedName>
        <fullName evidence="5">methionine synthase</fullName>
        <ecNumber evidence="5">2.1.1.13</ecNumber>
    </recommendedName>
    <alternativeName>
        <fullName evidence="17">5-methyltetrahydrofolate--homocysteine methyltransferase</fullName>
    </alternativeName>
    <alternativeName>
        <fullName evidence="16">Vitamin-B12 dependent methionine synthase</fullName>
    </alternativeName>
</protein>
<feature type="domain" description="B12-binding N-terminal" evidence="25">
    <location>
        <begin position="1354"/>
        <end position="1451"/>
    </location>
</feature>
<dbReference type="Gene3D" id="3.20.20.330">
    <property type="entry name" value="Homocysteine-binding-like domain"/>
    <property type="match status" value="1"/>
</dbReference>
<dbReference type="FunFam" id="3.40.50.280:FF:000001">
    <property type="entry name" value="Methionine synthase"/>
    <property type="match status" value="1"/>
</dbReference>
<feature type="compositionally biased region" description="Basic and acidic residues" evidence="20">
    <location>
        <begin position="53"/>
        <end position="62"/>
    </location>
</feature>
<dbReference type="PROSITE" id="PS50974">
    <property type="entry name" value="ADOMET_ACTIVATION"/>
    <property type="match status" value="1"/>
</dbReference>
<evidence type="ECO:0000256" key="16">
    <source>
        <dbReference type="ARBA" id="ARBA00030163"/>
    </source>
</evidence>
<organism evidence="26 27">
    <name type="scientific">Rhizopus oryzae</name>
    <name type="common">Mucormycosis agent</name>
    <name type="synonym">Rhizopus arrhizus var. delemar</name>
    <dbReference type="NCBI Taxonomy" id="64495"/>
    <lineage>
        <taxon>Eukaryota</taxon>
        <taxon>Fungi</taxon>
        <taxon>Fungi incertae sedis</taxon>
        <taxon>Mucoromycota</taxon>
        <taxon>Mucoromycotina</taxon>
        <taxon>Mucoromycetes</taxon>
        <taxon>Mucorales</taxon>
        <taxon>Mucorineae</taxon>
        <taxon>Rhizopodaceae</taxon>
        <taxon>Rhizopus</taxon>
    </lineage>
</organism>
<dbReference type="InterPro" id="IPR050554">
    <property type="entry name" value="Met_Synthase/Corrinoid"/>
</dbReference>
<evidence type="ECO:0000256" key="13">
    <source>
        <dbReference type="ARBA" id="ARBA00022833"/>
    </source>
</evidence>
<feature type="binding site" evidence="18">
    <location>
        <position position="953"/>
    </location>
    <ligand>
        <name>Zn(2+)</name>
        <dbReference type="ChEBI" id="CHEBI:29105"/>
    </ligand>
</feature>
<feature type="domain" description="Pterin-binding" evidence="22">
    <location>
        <begin position="1063"/>
        <end position="1324"/>
    </location>
</feature>
<evidence type="ECO:0000259" key="22">
    <source>
        <dbReference type="PROSITE" id="PS50972"/>
    </source>
</evidence>
<dbReference type="Pfam" id="PF02574">
    <property type="entry name" value="S-methyl_trans"/>
    <property type="match status" value="1"/>
</dbReference>
<dbReference type="Proteomes" id="UP000717996">
    <property type="component" value="Unassembled WGS sequence"/>
</dbReference>
<proteinExistence type="inferred from homology"/>
<evidence type="ECO:0000256" key="5">
    <source>
        <dbReference type="ARBA" id="ARBA00012032"/>
    </source>
</evidence>
<dbReference type="SUPFAM" id="SSF52242">
    <property type="entry name" value="Cobalamin (vitamin B12)-binding domain"/>
    <property type="match status" value="1"/>
</dbReference>
<evidence type="ECO:0000256" key="7">
    <source>
        <dbReference type="ARBA" id="ARBA00022605"/>
    </source>
</evidence>
<dbReference type="Pfam" id="PF02965">
    <property type="entry name" value="Met_synt_B12"/>
    <property type="match status" value="1"/>
</dbReference>
<keyword evidence="14" id="KW-0486">Methionine biosynthesis</keyword>
<dbReference type="PANTHER" id="PTHR45833:SF1">
    <property type="entry name" value="METHIONINE SYNTHASE"/>
    <property type="match status" value="1"/>
</dbReference>
<keyword evidence="6 19" id="KW-0489">Methyltransferase</keyword>
<dbReference type="InterPro" id="IPR037010">
    <property type="entry name" value="VitB12-dep_Met_synth_activ_sf"/>
</dbReference>
<comment type="similarity">
    <text evidence="4">Belongs to the vitamin-B12 dependent methionine synthase family.</text>
</comment>
<dbReference type="InterPro" id="IPR006158">
    <property type="entry name" value="Cobalamin-bd"/>
</dbReference>
<dbReference type="SMART" id="SM01018">
    <property type="entry name" value="B12-binding_2"/>
    <property type="match status" value="1"/>
</dbReference>
<feature type="region of interest" description="Disordered" evidence="20">
    <location>
        <begin position="33"/>
        <end position="62"/>
    </location>
</feature>
<dbReference type="NCBIfam" id="NF007024">
    <property type="entry name" value="PRK09490.1"/>
    <property type="match status" value="1"/>
</dbReference>
<dbReference type="InterPro" id="IPR011822">
    <property type="entry name" value="MetH"/>
</dbReference>
<evidence type="ECO:0000256" key="17">
    <source>
        <dbReference type="ARBA" id="ARBA00031040"/>
    </source>
</evidence>
<evidence type="ECO:0000256" key="2">
    <source>
        <dbReference type="ARBA" id="ARBA00001956"/>
    </source>
</evidence>
<dbReference type="GO" id="GO:0008705">
    <property type="term" value="F:methionine synthase activity"/>
    <property type="evidence" value="ECO:0007669"/>
    <property type="project" value="UniProtKB-EC"/>
</dbReference>
<dbReference type="GO" id="GO:0031419">
    <property type="term" value="F:cobalamin binding"/>
    <property type="evidence" value="ECO:0007669"/>
    <property type="project" value="UniProtKB-KW"/>
</dbReference>
<evidence type="ECO:0000256" key="6">
    <source>
        <dbReference type="ARBA" id="ARBA00022603"/>
    </source>
</evidence>
<dbReference type="SUPFAM" id="SSF56507">
    <property type="entry name" value="Methionine synthase activation domain-like"/>
    <property type="match status" value="1"/>
</dbReference>
<dbReference type="EMBL" id="JAANIT010000291">
    <property type="protein sequence ID" value="KAG1549375.1"/>
    <property type="molecule type" value="Genomic_DNA"/>
</dbReference>
<keyword evidence="8" id="KW-0846">Cobalamin</keyword>
<dbReference type="GO" id="GO:0046653">
    <property type="term" value="P:tetrahydrofolate metabolic process"/>
    <property type="evidence" value="ECO:0007669"/>
    <property type="project" value="TreeGrafter"/>
</dbReference>
<comment type="pathway">
    <text evidence="3">Amino-acid biosynthesis; L-methionine biosynthesis via de novo pathway; L-methionine from L-homocysteine (MetH route): step 1/1.</text>
</comment>
<dbReference type="SUPFAM" id="SSF47644">
    <property type="entry name" value="Methionine synthase domain"/>
    <property type="match status" value="1"/>
</dbReference>
<evidence type="ECO:0000259" key="25">
    <source>
        <dbReference type="PROSITE" id="PS51337"/>
    </source>
</evidence>
<evidence type="ECO:0000313" key="26">
    <source>
        <dbReference type="EMBL" id="KAG1549375.1"/>
    </source>
</evidence>
<keyword evidence="11 18" id="KW-0479">Metal-binding</keyword>
<dbReference type="PROSITE" id="PS50970">
    <property type="entry name" value="HCY"/>
    <property type="match status" value="1"/>
</dbReference>
<feature type="domain" description="AdoMet activation" evidence="23">
    <location>
        <begin position="1613"/>
        <end position="1950"/>
    </location>
</feature>
<dbReference type="Gene3D" id="3.10.196.10">
    <property type="entry name" value="Vitamin B12-dependent methionine synthase, activation domain"/>
    <property type="match status" value="1"/>
</dbReference>
<dbReference type="GO" id="GO:0008270">
    <property type="term" value="F:zinc ion binding"/>
    <property type="evidence" value="ECO:0007669"/>
    <property type="project" value="InterPro"/>
</dbReference>
<dbReference type="Pfam" id="PF00809">
    <property type="entry name" value="Pterin_bind"/>
    <property type="match status" value="1"/>
</dbReference>
<gene>
    <name evidence="26" type="ORF">G6F51_003093</name>
</gene>
<dbReference type="PROSITE" id="PS51337">
    <property type="entry name" value="B12_BINDING_NTER"/>
    <property type="match status" value="1"/>
</dbReference>
<evidence type="ECO:0000256" key="1">
    <source>
        <dbReference type="ARBA" id="ARBA00001947"/>
    </source>
</evidence>
<evidence type="ECO:0000313" key="27">
    <source>
        <dbReference type="Proteomes" id="UP000717996"/>
    </source>
</evidence>
<keyword evidence="13 18" id="KW-0862">Zinc</keyword>
<dbReference type="InterPro" id="IPR000489">
    <property type="entry name" value="Pterin-binding_dom"/>
</dbReference>
<dbReference type="PROSITE" id="PS50972">
    <property type="entry name" value="PTERIN_BINDING"/>
    <property type="match status" value="1"/>
</dbReference>
<dbReference type="Gene3D" id="1.10.1240.10">
    <property type="entry name" value="Methionine synthase domain"/>
    <property type="match status" value="1"/>
</dbReference>
<dbReference type="GO" id="GO:0005829">
    <property type="term" value="C:cytosol"/>
    <property type="evidence" value="ECO:0007669"/>
    <property type="project" value="TreeGrafter"/>
</dbReference>
<dbReference type="InterPro" id="IPR004223">
    <property type="entry name" value="VitB12-dep_Met_synth_activ_dom"/>
</dbReference>
<evidence type="ECO:0000256" key="3">
    <source>
        <dbReference type="ARBA" id="ARBA00005178"/>
    </source>
</evidence>
<evidence type="ECO:0000256" key="20">
    <source>
        <dbReference type="SAM" id="MobiDB-lite"/>
    </source>
</evidence>
<dbReference type="NCBIfam" id="TIGR02082">
    <property type="entry name" value="metH"/>
    <property type="match status" value="1"/>
</dbReference>
<evidence type="ECO:0000256" key="10">
    <source>
        <dbReference type="ARBA" id="ARBA00022691"/>
    </source>
</evidence>
<dbReference type="FunFam" id="3.20.20.330:FF:000001">
    <property type="entry name" value="Methionine synthase"/>
    <property type="match status" value="1"/>
</dbReference>
<keyword evidence="10" id="KW-0949">S-adenosyl-L-methionine</keyword>
<name>A0A9P6YIE9_RHIOR</name>
<evidence type="ECO:0000256" key="8">
    <source>
        <dbReference type="ARBA" id="ARBA00022628"/>
    </source>
</evidence>
<dbReference type="CDD" id="cd00740">
    <property type="entry name" value="MeTr"/>
    <property type="match status" value="1"/>
</dbReference>
<feature type="domain" description="B12-binding" evidence="24">
    <location>
        <begin position="1462"/>
        <end position="1597"/>
    </location>
</feature>
<dbReference type="GO" id="GO:0032259">
    <property type="term" value="P:methylation"/>
    <property type="evidence" value="ECO:0007669"/>
    <property type="project" value="UniProtKB-KW"/>
</dbReference>
<dbReference type="Pfam" id="PF24584">
    <property type="entry name" value="Ig_CYK3_C"/>
    <property type="match status" value="1"/>
</dbReference>
<dbReference type="FunFam" id="3.20.20.20:FF:000002">
    <property type="entry name" value="Methionine synthase"/>
    <property type="match status" value="1"/>
</dbReference>
<evidence type="ECO:0000259" key="24">
    <source>
        <dbReference type="PROSITE" id="PS51332"/>
    </source>
</evidence>
<feature type="binding site" evidence="18">
    <location>
        <position position="1017"/>
    </location>
    <ligand>
        <name>Zn(2+)</name>
        <dbReference type="ChEBI" id="CHEBI:29105"/>
    </ligand>
</feature>
<dbReference type="CDD" id="cd02069">
    <property type="entry name" value="methionine_synthase_B12_BD"/>
    <property type="match status" value="1"/>
</dbReference>
<evidence type="ECO:0000256" key="12">
    <source>
        <dbReference type="ARBA" id="ARBA00022737"/>
    </source>
</evidence>
<dbReference type="SUPFAM" id="SSF51717">
    <property type="entry name" value="Dihydropteroate synthetase-like"/>
    <property type="match status" value="1"/>
</dbReference>
<dbReference type="InterPro" id="IPR011005">
    <property type="entry name" value="Dihydropteroate_synth-like_sf"/>
</dbReference>
<dbReference type="InterPro" id="IPR036724">
    <property type="entry name" value="Cobalamin-bd_sf"/>
</dbReference>
<accession>A0A9P6YIE9</accession>
<keyword evidence="12" id="KW-0677">Repeat</keyword>
<comment type="cofactor">
    <cofactor evidence="2">
        <name>methylcob(III)alamin</name>
        <dbReference type="ChEBI" id="CHEBI:28115"/>
    </cofactor>
</comment>
<dbReference type="Gene3D" id="1.10.288.10">
    <property type="entry name" value="Cobalamin-dependent Methionine Synthase, domain 2"/>
    <property type="match status" value="1"/>
</dbReference>
<dbReference type="Gene3D" id="3.20.20.20">
    <property type="entry name" value="Dihydropteroate synthase-like"/>
    <property type="match status" value="1"/>
</dbReference>
<dbReference type="InterPro" id="IPR033706">
    <property type="entry name" value="Met_synthase_B12-bd"/>
</dbReference>
<keyword evidence="9 19" id="KW-0808">Transferase</keyword>
<dbReference type="SUPFAM" id="SSF82282">
    <property type="entry name" value="Homocysteine S-methyltransferase"/>
    <property type="match status" value="1"/>
</dbReference>
<evidence type="ECO:0000256" key="4">
    <source>
        <dbReference type="ARBA" id="ARBA00010398"/>
    </source>
</evidence>
<reference evidence="26" key="1">
    <citation type="journal article" date="2020" name="Microb. Genom.">
        <title>Genetic diversity of clinical and environmental Mucorales isolates obtained from an investigation of mucormycosis cases among solid organ transplant recipients.</title>
        <authorList>
            <person name="Nguyen M.H."/>
            <person name="Kaul D."/>
            <person name="Muto C."/>
            <person name="Cheng S.J."/>
            <person name="Richter R.A."/>
            <person name="Bruno V.M."/>
            <person name="Liu G."/>
            <person name="Beyhan S."/>
            <person name="Sundermann A.J."/>
            <person name="Mounaud S."/>
            <person name="Pasculle A.W."/>
            <person name="Nierman W.C."/>
            <person name="Driscoll E."/>
            <person name="Cumbie R."/>
            <person name="Clancy C.J."/>
            <person name="Dupont C.L."/>
        </authorList>
    </citation>
    <scope>NUCLEOTIDE SEQUENCE</scope>
    <source>
        <strain evidence="26">GL16</strain>
    </source>
</reference>
<evidence type="ECO:0000256" key="11">
    <source>
        <dbReference type="ARBA" id="ARBA00022723"/>
    </source>
</evidence>
<feature type="domain" description="Hcy-binding" evidence="21">
    <location>
        <begin position="711"/>
        <end position="1031"/>
    </location>
</feature>
<evidence type="ECO:0000256" key="9">
    <source>
        <dbReference type="ARBA" id="ARBA00022679"/>
    </source>
</evidence>
<evidence type="ECO:0000259" key="23">
    <source>
        <dbReference type="PROSITE" id="PS50974"/>
    </source>
</evidence>
<dbReference type="InterPro" id="IPR056409">
    <property type="entry name" value="Ig_CYK3_C"/>
</dbReference>
<dbReference type="InterPro" id="IPR003759">
    <property type="entry name" value="Cbl-bd_cap"/>
</dbReference>
<comment type="caution">
    <text evidence="26">The sequence shown here is derived from an EMBL/GenBank/DDBJ whole genome shotgun (WGS) entry which is preliminary data.</text>
</comment>
<keyword evidence="7" id="KW-0028">Amino-acid biosynthesis</keyword>
<evidence type="ECO:0000259" key="21">
    <source>
        <dbReference type="PROSITE" id="PS50970"/>
    </source>
</evidence>
<comment type="cofactor">
    <cofactor evidence="1 18">
        <name>Zn(2+)</name>
        <dbReference type="ChEBI" id="CHEBI:29105"/>
    </cofactor>
</comment>
<dbReference type="Pfam" id="PF02310">
    <property type="entry name" value="B12-binding"/>
    <property type="match status" value="1"/>
</dbReference>
<dbReference type="InterPro" id="IPR003726">
    <property type="entry name" value="HCY_dom"/>
</dbReference>